<protein>
    <submittedName>
        <fullName evidence="1">Uncharacterized protein</fullName>
    </submittedName>
</protein>
<evidence type="ECO:0000313" key="1">
    <source>
        <dbReference type="EMBL" id="RYR10829.1"/>
    </source>
</evidence>
<organism evidence="1 2">
    <name type="scientific">Arachis hypogaea</name>
    <name type="common">Peanut</name>
    <dbReference type="NCBI Taxonomy" id="3818"/>
    <lineage>
        <taxon>Eukaryota</taxon>
        <taxon>Viridiplantae</taxon>
        <taxon>Streptophyta</taxon>
        <taxon>Embryophyta</taxon>
        <taxon>Tracheophyta</taxon>
        <taxon>Spermatophyta</taxon>
        <taxon>Magnoliopsida</taxon>
        <taxon>eudicotyledons</taxon>
        <taxon>Gunneridae</taxon>
        <taxon>Pentapetalae</taxon>
        <taxon>rosids</taxon>
        <taxon>fabids</taxon>
        <taxon>Fabales</taxon>
        <taxon>Fabaceae</taxon>
        <taxon>Papilionoideae</taxon>
        <taxon>50 kb inversion clade</taxon>
        <taxon>dalbergioids sensu lato</taxon>
        <taxon>Dalbergieae</taxon>
        <taxon>Pterocarpus clade</taxon>
        <taxon>Arachis</taxon>
    </lineage>
</organism>
<gene>
    <name evidence="1" type="ORF">Ahy_B05g079305</name>
</gene>
<name>A0A444Z9H7_ARAHY</name>
<sequence length="107" mass="11194">MSISSQPLPAPPSAVAVQPLIISCEVDNSVQDELSVLFPAGDENVLVVPPAKANNEELFGFGDFDDSVDFGDLDNFGDLTIGTGDNFLIDELLLPNQGNAAGNTSND</sequence>
<dbReference type="Proteomes" id="UP000289738">
    <property type="component" value="Chromosome B05"/>
</dbReference>
<dbReference type="EMBL" id="SDMP01000015">
    <property type="protein sequence ID" value="RYR10829.1"/>
    <property type="molecule type" value="Genomic_DNA"/>
</dbReference>
<reference evidence="1 2" key="1">
    <citation type="submission" date="2019-01" db="EMBL/GenBank/DDBJ databases">
        <title>Sequencing of cultivated peanut Arachis hypogaea provides insights into genome evolution and oil improvement.</title>
        <authorList>
            <person name="Chen X."/>
        </authorList>
    </citation>
    <scope>NUCLEOTIDE SEQUENCE [LARGE SCALE GENOMIC DNA]</scope>
    <source>
        <strain evidence="2">cv. Fuhuasheng</strain>
        <tissue evidence="1">Leaves</tissue>
    </source>
</reference>
<evidence type="ECO:0000313" key="2">
    <source>
        <dbReference type="Proteomes" id="UP000289738"/>
    </source>
</evidence>
<proteinExistence type="predicted"/>
<comment type="caution">
    <text evidence="1">The sequence shown here is derived from an EMBL/GenBank/DDBJ whole genome shotgun (WGS) entry which is preliminary data.</text>
</comment>
<keyword evidence="2" id="KW-1185">Reference proteome</keyword>
<dbReference type="AlphaFoldDB" id="A0A444Z9H7"/>
<accession>A0A444Z9H7</accession>